<dbReference type="GO" id="GO:0009277">
    <property type="term" value="C:fungal-type cell wall"/>
    <property type="evidence" value="ECO:0007669"/>
    <property type="project" value="TreeGrafter"/>
</dbReference>
<evidence type="ECO:0000256" key="1">
    <source>
        <dbReference type="SAM" id="SignalP"/>
    </source>
</evidence>
<dbReference type="HOGENOM" id="CLU_040908_9_0_1"/>
<dbReference type="Pfam" id="PF11790">
    <property type="entry name" value="Glyco_hydro_cc"/>
    <property type="match status" value="1"/>
</dbReference>
<gene>
    <name evidence="3" type="ORF">COCHEDRAFT_1159592</name>
</gene>
<feature type="chain" id="PRO_5004026616" evidence="1">
    <location>
        <begin position="19"/>
        <end position="270"/>
    </location>
</feature>
<dbReference type="GO" id="GO:0016787">
    <property type="term" value="F:hydrolase activity"/>
    <property type="evidence" value="ECO:0007669"/>
    <property type="project" value="UniProtKB-KW"/>
</dbReference>
<dbReference type="PANTHER" id="PTHR34154:SF14">
    <property type="entry name" value="ASL1-LIKE GLYCOSYL HYDROLASE CATALYTIC DOMAIN-CONTAINING PROTEIN"/>
    <property type="match status" value="1"/>
</dbReference>
<evidence type="ECO:0000313" key="3">
    <source>
        <dbReference type="EMBL" id="EMD87294.1"/>
    </source>
</evidence>
<proteinExistence type="predicted"/>
<feature type="domain" description="Asl1-like glycosyl hydrolase catalytic" evidence="2">
    <location>
        <begin position="35"/>
        <end position="263"/>
    </location>
</feature>
<dbReference type="AlphaFoldDB" id="M2TLD1"/>
<keyword evidence="4" id="KW-1185">Reference proteome</keyword>
<accession>M2TLD1</accession>
<dbReference type="InterPro" id="IPR024655">
    <property type="entry name" value="Asl1_glyco_hydro_catalytic"/>
</dbReference>
<dbReference type="GO" id="GO:0071966">
    <property type="term" value="P:fungal-type cell wall polysaccharide metabolic process"/>
    <property type="evidence" value="ECO:0007669"/>
    <property type="project" value="TreeGrafter"/>
</dbReference>
<dbReference type="Proteomes" id="UP000016936">
    <property type="component" value="Unassembled WGS sequence"/>
</dbReference>
<dbReference type="PANTHER" id="PTHR34154">
    <property type="entry name" value="ALKALI-SENSITIVE LINKAGE PROTEIN 1"/>
    <property type="match status" value="1"/>
</dbReference>
<dbReference type="OMA" id="GWWYDWT"/>
<name>M2TLD1_COCH5</name>
<dbReference type="InterPro" id="IPR053183">
    <property type="entry name" value="ASL1"/>
</dbReference>
<protein>
    <submittedName>
        <fullName evidence="3">Glycoside hydrolase family 128 protein</fullName>
    </submittedName>
</protein>
<evidence type="ECO:0000259" key="2">
    <source>
        <dbReference type="Pfam" id="PF11790"/>
    </source>
</evidence>
<reference evidence="4" key="2">
    <citation type="journal article" date="2013" name="PLoS Genet.">
        <title>Comparative genome structure, secondary metabolite, and effector coding capacity across Cochliobolus pathogens.</title>
        <authorList>
            <person name="Condon B.J."/>
            <person name="Leng Y."/>
            <person name="Wu D."/>
            <person name="Bushley K.E."/>
            <person name="Ohm R.A."/>
            <person name="Otillar R."/>
            <person name="Martin J."/>
            <person name="Schackwitz W."/>
            <person name="Grimwood J."/>
            <person name="MohdZainudin N."/>
            <person name="Xue C."/>
            <person name="Wang R."/>
            <person name="Manning V.A."/>
            <person name="Dhillon B."/>
            <person name="Tu Z.J."/>
            <person name="Steffenson B.J."/>
            <person name="Salamov A."/>
            <person name="Sun H."/>
            <person name="Lowry S."/>
            <person name="LaButti K."/>
            <person name="Han J."/>
            <person name="Copeland A."/>
            <person name="Lindquist E."/>
            <person name="Barry K."/>
            <person name="Schmutz J."/>
            <person name="Baker S.E."/>
            <person name="Ciuffetti L.M."/>
            <person name="Grigoriev I.V."/>
            <person name="Zhong S."/>
            <person name="Turgeon B.G."/>
        </authorList>
    </citation>
    <scope>NUCLEOTIDE SEQUENCE [LARGE SCALE GENOMIC DNA]</scope>
    <source>
        <strain evidence="4">C5 / ATCC 48332 / race O</strain>
    </source>
</reference>
<dbReference type="SUPFAM" id="SSF51445">
    <property type="entry name" value="(Trans)glycosidases"/>
    <property type="match status" value="1"/>
</dbReference>
<dbReference type="STRING" id="701091.M2TLD1"/>
<sequence>MQLYVLATLAFMTAPAQSELVMPKKAGLSGYPGIQTEAGFASLAPYIGWYSDYNPDTPDYTGVQGVPMLWGGEGSSCSETSARLKSFENAIAKSAPKLMFGFYEPDCSCPFSSSMTVTAAVSSWNSHLAPLATNGTILGSPSLCKQKDEDFLIPFKARITHDWDVTSIHINKLDLAGLKADIEHYRTYGKPIFVSEFACVDDRSGFTPCTNQGQINDFISQAVTYFESQPDIIAYGPSNGAGLGSIWPLLNSAGELSPTGHAYLKSINYL</sequence>
<dbReference type="InterPro" id="IPR017853">
    <property type="entry name" value="GH"/>
</dbReference>
<feature type="signal peptide" evidence="1">
    <location>
        <begin position="1"/>
        <end position="18"/>
    </location>
</feature>
<organism evidence="3 4">
    <name type="scientific">Cochliobolus heterostrophus (strain C5 / ATCC 48332 / race O)</name>
    <name type="common">Southern corn leaf blight fungus</name>
    <name type="synonym">Bipolaris maydis</name>
    <dbReference type="NCBI Taxonomy" id="701091"/>
    <lineage>
        <taxon>Eukaryota</taxon>
        <taxon>Fungi</taxon>
        <taxon>Dikarya</taxon>
        <taxon>Ascomycota</taxon>
        <taxon>Pezizomycotina</taxon>
        <taxon>Dothideomycetes</taxon>
        <taxon>Pleosporomycetidae</taxon>
        <taxon>Pleosporales</taxon>
        <taxon>Pleosporineae</taxon>
        <taxon>Pleosporaceae</taxon>
        <taxon>Bipolaris</taxon>
    </lineage>
</organism>
<keyword evidence="3" id="KW-0378">Hydrolase</keyword>
<dbReference type="EMBL" id="KB445582">
    <property type="protein sequence ID" value="EMD87294.1"/>
    <property type="molecule type" value="Genomic_DNA"/>
</dbReference>
<evidence type="ECO:0000313" key="4">
    <source>
        <dbReference type="Proteomes" id="UP000016936"/>
    </source>
</evidence>
<keyword evidence="1" id="KW-0732">Signal</keyword>
<dbReference type="eggNOG" id="ENOG502RXR0">
    <property type="taxonomic scope" value="Eukaryota"/>
</dbReference>
<reference evidence="3 4" key="1">
    <citation type="journal article" date="2012" name="PLoS Pathog.">
        <title>Diverse lifestyles and strategies of plant pathogenesis encoded in the genomes of eighteen Dothideomycetes fungi.</title>
        <authorList>
            <person name="Ohm R.A."/>
            <person name="Feau N."/>
            <person name="Henrissat B."/>
            <person name="Schoch C.L."/>
            <person name="Horwitz B.A."/>
            <person name="Barry K.W."/>
            <person name="Condon B.J."/>
            <person name="Copeland A.C."/>
            <person name="Dhillon B."/>
            <person name="Glaser F."/>
            <person name="Hesse C.N."/>
            <person name="Kosti I."/>
            <person name="LaButti K."/>
            <person name="Lindquist E.A."/>
            <person name="Lucas S."/>
            <person name="Salamov A.A."/>
            <person name="Bradshaw R.E."/>
            <person name="Ciuffetti L."/>
            <person name="Hamelin R.C."/>
            <person name="Kema G.H.J."/>
            <person name="Lawrence C."/>
            <person name="Scott J.A."/>
            <person name="Spatafora J.W."/>
            <person name="Turgeon B.G."/>
            <person name="de Wit P.J.G.M."/>
            <person name="Zhong S."/>
            <person name="Goodwin S.B."/>
            <person name="Grigoriev I.V."/>
        </authorList>
    </citation>
    <scope>NUCLEOTIDE SEQUENCE [LARGE SCALE GENOMIC DNA]</scope>
    <source>
        <strain evidence="4">C5 / ATCC 48332 / race O</strain>
    </source>
</reference>